<keyword evidence="1" id="KW-1133">Transmembrane helix</keyword>
<gene>
    <name evidence="2" type="ORF">Fcan01_10455</name>
</gene>
<protein>
    <recommendedName>
        <fullName evidence="4">Gustatory receptor</fullName>
    </recommendedName>
</protein>
<keyword evidence="1" id="KW-0472">Membrane</keyword>
<organism evidence="2 3">
    <name type="scientific">Folsomia candida</name>
    <name type="common">Springtail</name>
    <dbReference type="NCBI Taxonomy" id="158441"/>
    <lineage>
        <taxon>Eukaryota</taxon>
        <taxon>Metazoa</taxon>
        <taxon>Ecdysozoa</taxon>
        <taxon>Arthropoda</taxon>
        <taxon>Hexapoda</taxon>
        <taxon>Collembola</taxon>
        <taxon>Entomobryomorpha</taxon>
        <taxon>Isotomoidea</taxon>
        <taxon>Isotomidae</taxon>
        <taxon>Proisotominae</taxon>
        <taxon>Folsomia</taxon>
    </lineage>
</organism>
<feature type="transmembrane region" description="Helical" evidence="1">
    <location>
        <begin position="254"/>
        <end position="273"/>
    </location>
</feature>
<feature type="transmembrane region" description="Helical" evidence="1">
    <location>
        <begin position="12"/>
        <end position="29"/>
    </location>
</feature>
<evidence type="ECO:0000256" key="1">
    <source>
        <dbReference type="SAM" id="Phobius"/>
    </source>
</evidence>
<feature type="transmembrane region" description="Helical" evidence="1">
    <location>
        <begin position="216"/>
        <end position="234"/>
    </location>
</feature>
<sequence length="344" mass="39881">MMSLFFKKRFENLVLIPLNILYYMVLYPYKISKHLDHESIQISEIAPCNFHHLVEKIFHTPICAGTHILALFVYCSEAVQSHVSRTSNNPLDYLRLLMQSCTCVHHFNFVHLIWTRKSEFVRLIKQYGSKSCPGHDTEFQFYLNYAVYMILLYARIMLSYSTDTVIFCLVLLLYLAIRSYYEILLETRITNETSFASALTKYFEACKLIELMNETFARVMLTYVLEAFSFYAVYLKEIAVFDGQCAYMKVKMTLSFLLICSVFYFCAEIVGMMDKAKFILINSNLARNPGSHLDLISIRVQLSTHSYGLSGNGFFLINYSFVSAVCNTLLTYFIISVQFQSKAV</sequence>
<dbReference type="AlphaFoldDB" id="A0A226E9H1"/>
<accession>A0A226E9H1</accession>
<keyword evidence="1" id="KW-0812">Transmembrane</keyword>
<dbReference type="EMBL" id="LNIX01000005">
    <property type="protein sequence ID" value="OXA53687.1"/>
    <property type="molecule type" value="Genomic_DNA"/>
</dbReference>
<feature type="transmembrane region" description="Helical" evidence="1">
    <location>
        <begin position="165"/>
        <end position="181"/>
    </location>
</feature>
<keyword evidence="3" id="KW-1185">Reference proteome</keyword>
<evidence type="ECO:0000313" key="3">
    <source>
        <dbReference type="Proteomes" id="UP000198287"/>
    </source>
</evidence>
<name>A0A226E9H1_FOLCA</name>
<reference evidence="2 3" key="1">
    <citation type="submission" date="2015-12" db="EMBL/GenBank/DDBJ databases">
        <title>The genome of Folsomia candida.</title>
        <authorList>
            <person name="Faddeeva A."/>
            <person name="Derks M.F."/>
            <person name="Anvar Y."/>
            <person name="Smit S."/>
            <person name="Van Straalen N."/>
            <person name="Roelofs D."/>
        </authorList>
    </citation>
    <scope>NUCLEOTIDE SEQUENCE [LARGE SCALE GENOMIC DNA]</scope>
    <source>
        <strain evidence="2 3">VU population</strain>
        <tissue evidence="2">Whole body</tissue>
    </source>
</reference>
<dbReference type="OrthoDB" id="8297814at2759"/>
<feature type="transmembrane region" description="Helical" evidence="1">
    <location>
        <begin position="314"/>
        <end position="335"/>
    </location>
</feature>
<dbReference type="Proteomes" id="UP000198287">
    <property type="component" value="Unassembled WGS sequence"/>
</dbReference>
<comment type="caution">
    <text evidence="2">The sequence shown here is derived from an EMBL/GenBank/DDBJ whole genome shotgun (WGS) entry which is preliminary data.</text>
</comment>
<proteinExistence type="predicted"/>
<evidence type="ECO:0008006" key="4">
    <source>
        <dbReference type="Google" id="ProtNLM"/>
    </source>
</evidence>
<evidence type="ECO:0000313" key="2">
    <source>
        <dbReference type="EMBL" id="OXA53687.1"/>
    </source>
</evidence>